<dbReference type="SUPFAM" id="SSF51445">
    <property type="entry name" value="(Trans)glycosidases"/>
    <property type="match status" value="1"/>
</dbReference>
<gene>
    <name evidence="1" type="ORF">AVENLUH5627_01669</name>
</gene>
<proteinExistence type="predicted"/>
<name>A0A150HRD0_9GAMM</name>
<organism evidence="1 2">
    <name type="scientific">Acinetobacter venetianus</name>
    <dbReference type="NCBI Taxonomy" id="52133"/>
    <lineage>
        <taxon>Bacteria</taxon>
        <taxon>Pseudomonadati</taxon>
        <taxon>Pseudomonadota</taxon>
        <taxon>Gammaproteobacteria</taxon>
        <taxon>Moraxellales</taxon>
        <taxon>Moraxellaceae</taxon>
        <taxon>Acinetobacter</taxon>
    </lineage>
</organism>
<reference evidence="1 2" key="1">
    <citation type="journal article" date="2016" name="Sci. Rep.">
        <title>Genomic and phenotypic characterization of the species Acinetobacter venetianus.</title>
        <authorList>
            <person name="Fondi M."/>
            <person name="Maida I."/>
            <person name="Perrin E."/>
            <person name="Orlandini V."/>
            <person name="La Torre L."/>
            <person name="Bosi E."/>
            <person name="Negroni A."/>
            <person name="Zanaroli G."/>
            <person name="Fava F."/>
            <person name="Decorosi F."/>
            <person name="Giovannetti L."/>
            <person name="Viti C."/>
            <person name="Vaneechoutte M."/>
            <person name="Dijkshoorn L."/>
            <person name="Fani R."/>
        </authorList>
    </citation>
    <scope>NUCLEOTIDE SEQUENCE [LARGE SCALE GENOMIC DNA]</scope>
    <source>
        <strain evidence="1 2">LUH5627</strain>
    </source>
</reference>
<dbReference type="AlphaFoldDB" id="A0A150HRD0"/>
<dbReference type="InterPro" id="IPR017853">
    <property type="entry name" value="GH"/>
</dbReference>
<dbReference type="PATRIC" id="fig|52133.18.peg.1732"/>
<dbReference type="EMBL" id="JRUE01000150">
    <property type="protein sequence ID" value="KXZ69236.1"/>
    <property type="molecule type" value="Genomic_DNA"/>
</dbReference>
<dbReference type="InterPro" id="IPR021488">
    <property type="entry name" value="DUF3142"/>
</dbReference>
<evidence type="ECO:0008006" key="3">
    <source>
        <dbReference type="Google" id="ProtNLM"/>
    </source>
</evidence>
<evidence type="ECO:0000313" key="1">
    <source>
        <dbReference type="EMBL" id="KXZ69236.1"/>
    </source>
</evidence>
<sequence>MLSINACQPTQSATSTIDANNFDSFWIWGDIKTAPYLINAKELYILQGEIRYVKQKQSSVLIPQGISVLKLPHQKIWLVFRTYHLNWSEQDYRNIFNRLTLWKNQGNNVIGVQIDFDSKTKNLGDYALFLKKLRHKLPQNYQLSITGLLDWTNFKDQTTLVIFRQNINELIIQTYQGTTTIPNYSQYLKRISSLQLPYKIGFVQGGRYQKDVKYTNDPNFKGYVIFLLRSKT</sequence>
<protein>
    <recommendedName>
        <fullName evidence="3">DUF3142 domain-containing protein</fullName>
    </recommendedName>
</protein>
<accession>A0A150HRD0</accession>
<dbReference type="Proteomes" id="UP000075680">
    <property type="component" value="Unassembled WGS sequence"/>
</dbReference>
<dbReference type="Pfam" id="PF11340">
    <property type="entry name" value="DUF3142"/>
    <property type="match status" value="1"/>
</dbReference>
<comment type="caution">
    <text evidence="1">The sequence shown here is derived from an EMBL/GenBank/DDBJ whole genome shotgun (WGS) entry which is preliminary data.</text>
</comment>
<evidence type="ECO:0000313" key="2">
    <source>
        <dbReference type="Proteomes" id="UP000075680"/>
    </source>
</evidence>